<dbReference type="AlphaFoldDB" id="J0CZB8"/>
<feature type="non-terminal residue" evidence="2">
    <location>
        <position position="80"/>
    </location>
</feature>
<evidence type="ECO:0000259" key="1">
    <source>
        <dbReference type="PROSITE" id="PS50879"/>
    </source>
</evidence>
<dbReference type="GO" id="GO:0004523">
    <property type="term" value="F:RNA-DNA hybrid ribonuclease activity"/>
    <property type="evidence" value="ECO:0007669"/>
    <property type="project" value="InterPro"/>
</dbReference>
<dbReference type="OrthoDB" id="3265515at2759"/>
<sequence>MTWTPGHEGIRGNEAADVLAKLAASGPAATSSRSSLPRFLRKPLPLSSSAMKQSHTRGLRDTWRAVWRLSPRYRRYAHLE</sequence>
<feature type="domain" description="RNase H type-1" evidence="1">
    <location>
        <begin position="1"/>
        <end position="25"/>
    </location>
</feature>
<protein>
    <recommendedName>
        <fullName evidence="1">RNase H type-1 domain-containing protein</fullName>
    </recommendedName>
</protein>
<proteinExistence type="predicted"/>
<organism evidence="2 3">
    <name type="scientific">Auricularia subglabra (strain TFB-10046 / SS5)</name>
    <name type="common">White-rot fungus</name>
    <name type="synonym">Auricularia delicata (strain TFB10046)</name>
    <dbReference type="NCBI Taxonomy" id="717982"/>
    <lineage>
        <taxon>Eukaryota</taxon>
        <taxon>Fungi</taxon>
        <taxon>Dikarya</taxon>
        <taxon>Basidiomycota</taxon>
        <taxon>Agaricomycotina</taxon>
        <taxon>Agaricomycetes</taxon>
        <taxon>Auriculariales</taxon>
        <taxon>Auriculariaceae</taxon>
        <taxon>Auricularia</taxon>
    </lineage>
</organism>
<dbReference type="InterPro" id="IPR036397">
    <property type="entry name" value="RNaseH_sf"/>
</dbReference>
<evidence type="ECO:0000313" key="3">
    <source>
        <dbReference type="Proteomes" id="UP000006514"/>
    </source>
</evidence>
<gene>
    <name evidence="2" type="ORF">AURDEDRAFT_20859</name>
</gene>
<dbReference type="KEGG" id="adl:AURDEDRAFT_20859"/>
<dbReference type="Proteomes" id="UP000006514">
    <property type="component" value="Unassembled WGS sequence"/>
</dbReference>
<dbReference type="InterPro" id="IPR012337">
    <property type="entry name" value="RNaseH-like_sf"/>
</dbReference>
<dbReference type="InParanoid" id="J0CZB8"/>
<accession>J0CZB8</accession>
<name>J0CZB8_AURST</name>
<keyword evidence="3" id="KW-1185">Reference proteome</keyword>
<dbReference type="SUPFAM" id="SSF53098">
    <property type="entry name" value="Ribonuclease H-like"/>
    <property type="match status" value="1"/>
</dbReference>
<dbReference type="EMBL" id="JH687849">
    <property type="protein sequence ID" value="EJD36971.1"/>
    <property type="molecule type" value="Genomic_DNA"/>
</dbReference>
<dbReference type="PROSITE" id="PS50879">
    <property type="entry name" value="RNASE_H_1"/>
    <property type="match status" value="1"/>
</dbReference>
<reference evidence="3" key="1">
    <citation type="journal article" date="2012" name="Science">
        <title>The Paleozoic origin of enzymatic lignin decomposition reconstructed from 31 fungal genomes.</title>
        <authorList>
            <person name="Floudas D."/>
            <person name="Binder M."/>
            <person name="Riley R."/>
            <person name="Barry K."/>
            <person name="Blanchette R.A."/>
            <person name="Henrissat B."/>
            <person name="Martinez A.T."/>
            <person name="Otillar R."/>
            <person name="Spatafora J.W."/>
            <person name="Yadav J.S."/>
            <person name="Aerts A."/>
            <person name="Benoit I."/>
            <person name="Boyd A."/>
            <person name="Carlson A."/>
            <person name="Copeland A."/>
            <person name="Coutinho P.M."/>
            <person name="de Vries R.P."/>
            <person name="Ferreira P."/>
            <person name="Findley K."/>
            <person name="Foster B."/>
            <person name="Gaskell J."/>
            <person name="Glotzer D."/>
            <person name="Gorecki P."/>
            <person name="Heitman J."/>
            <person name="Hesse C."/>
            <person name="Hori C."/>
            <person name="Igarashi K."/>
            <person name="Jurgens J.A."/>
            <person name="Kallen N."/>
            <person name="Kersten P."/>
            <person name="Kohler A."/>
            <person name="Kuees U."/>
            <person name="Kumar T.K.A."/>
            <person name="Kuo A."/>
            <person name="LaButti K."/>
            <person name="Larrondo L.F."/>
            <person name="Lindquist E."/>
            <person name="Ling A."/>
            <person name="Lombard V."/>
            <person name="Lucas S."/>
            <person name="Lundell T."/>
            <person name="Martin R."/>
            <person name="McLaughlin D.J."/>
            <person name="Morgenstern I."/>
            <person name="Morin E."/>
            <person name="Murat C."/>
            <person name="Nagy L.G."/>
            <person name="Nolan M."/>
            <person name="Ohm R.A."/>
            <person name="Patyshakuliyeva A."/>
            <person name="Rokas A."/>
            <person name="Ruiz-Duenas F.J."/>
            <person name="Sabat G."/>
            <person name="Salamov A."/>
            <person name="Samejima M."/>
            <person name="Schmutz J."/>
            <person name="Slot J.C."/>
            <person name="St John F."/>
            <person name="Stenlid J."/>
            <person name="Sun H."/>
            <person name="Sun S."/>
            <person name="Syed K."/>
            <person name="Tsang A."/>
            <person name="Wiebenga A."/>
            <person name="Young D."/>
            <person name="Pisabarro A."/>
            <person name="Eastwood D.C."/>
            <person name="Martin F."/>
            <person name="Cullen D."/>
            <person name="Grigoriev I.V."/>
            <person name="Hibbett D.S."/>
        </authorList>
    </citation>
    <scope>NUCLEOTIDE SEQUENCE [LARGE SCALE GENOMIC DNA]</scope>
    <source>
        <strain evidence="3">TFB10046</strain>
    </source>
</reference>
<dbReference type="InterPro" id="IPR002156">
    <property type="entry name" value="RNaseH_domain"/>
</dbReference>
<dbReference type="Gene3D" id="3.30.420.10">
    <property type="entry name" value="Ribonuclease H-like superfamily/Ribonuclease H"/>
    <property type="match status" value="1"/>
</dbReference>
<evidence type="ECO:0000313" key="2">
    <source>
        <dbReference type="EMBL" id="EJD36971.1"/>
    </source>
</evidence>
<dbReference type="GO" id="GO:0003676">
    <property type="term" value="F:nucleic acid binding"/>
    <property type="evidence" value="ECO:0007669"/>
    <property type="project" value="InterPro"/>
</dbReference>